<dbReference type="RefSeq" id="WP_151656855.1">
    <property type="nucleotide sequence ID" value="NZ_WBVP01000041.1"/>
</dbReference>
<protein>
    <submittedName>
        <fullName evidence="1">Uncharacterized protein</fullName>
    </submittedName>
</protein>
<sequence>MLKKHKNGFIEIIEQSGFQVNQFRAVEKEVDEFPGFILQFVNSPLAFLTRTNSSDYFEHDYRYVEFAPSYPKSDYMPRDRWCSVEEVYDGFKDWLVKHVENYLEEIDVPDLWSQIDRQNLFVDDPLINRNNKSFDKAEKERVALAIEHFKKLLELEFQPTVEQLEVINDRLNYLVESADRLNKVDWQSVAISTLMSISIALSLDTQKGRALFGLFKSAFTSALEFIG</sequence>
<evidence type="ECO:0000313" key="2">
    <source>
        <dbReference type="Proteomes" id="UP000434870"/>
    </source>
</evidence>
<dbReference type="EMBL" id="WBVP01000041">
    <property type="protein sequence ID" value="KAB2823080.1"/>
    <property type="molecule type" value="Genomic_DNA"/>
</dbReference>
<name>A0A6N6RNQ8_9GAMM</name>
<gene>
    <name evidence="1" type="ORF">F8B77_17105</name>
</gene>
<dbReference type="Proteomes" id="UP000434870">
    <property type="component" value="Unassembled WGS sequence"/>
</dbReference>
<comment type="caution">
    <text evidence="1">The sequence shown here is derived from an EMBL/GenBank/DDBJ whole genome shotgun (WGS) entry which is preliminary data.</text>
</comment>
<evidence type="ECO:0000313" key="1">
    <source>
        <dbReference type="EMBL" id="KAB2823080.1"/>
    </source>
</evidence>
<organism evidence="1 2">
    <name type="scientific">Aliivibrio finisterrensis</name>
    <dbReference type="NCBI Taxonomy" id="511998"/>
    <lineage>
        <taxon>Bacteria</taxon>
        <taxon>Pseudomonadati</taxon>
        <taxon>Pseudomonadota</taxon>
        <taxon>Gammaproteobacteria</taxon>
        <taxon>Vibrionales</taxon>
        <taxon>Vibrionaceae</taxon>
        <taxon>Aliivibrio</taxon>
    </lineage>
</organism>
<accession>A0A6N6RNQ8</accession>
<reference evidence="1 2" key="1">
    <citation type="submission" date="2019-09" db="EMBL/GenBank/DDBJ databases">
        <title>Genome of Aliivibrio finisterrensis LMG 23869 (type strain).</title>
        <authorList>
            <person name="Bowman J.P."/>
        </authorList>
    </citation>
    <scope>NUCLEOTIDE SEQUENCE [LARGE SCALE GENOMIC DNA]</scope>
    <source>
        <strain evidence="1 2">LMG 23869</strain>
    </source>
</reference>
<dbReference type="AlphaFoldDB" id="A0A6N6RNQ8"/>
<proteinExistence type="predicted"/>